<dbReference type="SUPFAM" id="SSF57850">
    <property type="entry name" value="RING/U-box"/>
    <property type="match status" value="1"/>
</dbReference>
<evidence type="ECO:0000256" key="1">
    <source>
        <dbReference type="PROSITE-ProRule" id="PRU00175"/>
    </source>
</evidence>
<dbReference type="PROSITE" id="PS50089">
    <property type="entry name" value="ZF_RING_2"/>
    <property type="match status" value="1"/>
</dbReference>
<feature type="compositionally biased region" description="Low complexity" evidence="2">
    <location>
        <begin position="285"/>
        <end position="297"/>
    </location>
</feature>
<dbReference type="EMBL" id="LEKV01000001">
    <property type="protein sequence ID" value="KVI12510.1"/>
    <property type="molecule type" value="Genomic_DNA"/>
</dbReference>
<evidence type="ECO:0000256" key="2">
    <source>
        <dbReference type="SAM" id="MobiDB-lite"/>
    </source>
</evidence>
<dbReference type="AlphaFoldDB" id="A0A118K7N3"/>
<reference evidence="4 5" key="1">
    <citation type="journal article" date="2016" name="Sci. Rep.">
        <title>The genome sequence of the outbreeding globe artichoke constructed de novo incorporating a phase-aware low-pass sequencing strategy of F1 progeny.</title>
        <authorList>
            <person name="Scaglione D."/>
            <person name="Reyes-Chin-Wo S."/>
            <person name="Acquadro A."/>
            <person name="Froenicke L."/>
            <person name="Portis E."/>
            <person name="Beitel C."/>
            <person name="Tirone M."/>
            <person name="Mauro R."/>
            <person name="Lo Monaco A."/>
            <person name="Mauromicale G."/>
            <person name="Faccioli P."/>
            <person name="Cattivelli L."/>
            <person name="Rieseberg L."/>
            <person name="Michelmore R."/>
            <person name="Lanteri S."/>
        </authorList>
    </citation>
    <scope>NUCLEOTIDE SEQUENCE [LARGE SCALE GENOMIC DNA]</scope>
    <source>
        <strain evidence="4">2C</strain>
    </source>
</reference>
<dbReference type="InterPro" id="IPR044274">
    <property type="entry name" value="RFI2"/>
</dbReference>
<name>A0A118K7N3_CYNCS</name>
<dbReference type="Proteomes" id="UP000243975">
    <property type="component" value="Unassembled WGS sequence"/>
</dbReference>
<feature type="region of interest" description="Disordered" evidence="2">
    <location>
        <begin position="279"/>
        <end position="299"/>
    </location>
</feature>
<evidence type="ECO:0000313" key="5">
    <source>
        <dbReference type="Proteomes" id="UP000243975"/>
    </source>
</evidence>
<keyword evidence="1" id="KW-0862">Zinc</keyword>
<keyword evidence="1" id="KW-0479">Metal-binding</keyword>
<accession>A0A118K7N3</accession>
<gene>
    <name evidence="4" type="ORF">Ccrd_009093</name>
</gene>
<evidence type="ECO:0000259" key="3">
    <source>
        <dbReference type="PROSITE" id="PS50089"/>
    </source>
</evidence>
<proteinExistence type="predicted"/>
<sequence length="386" mass="43075">MKSMVASKNTYADVVDNLSSPALGCSSSVPCSICFDLVIDDGERSTAKLHCGHKFHLDCIGSAFNSKGTMQCPNCRKVESGRWLFADGSAHAVFETGAQARVPNEGPHDLSYSRMPFGFQWCPFSGFTVHSSIEGIPPFRRPLSLRFVILHLTKKLFISSLLSSFLVTNFQGNHAMITEHTTPPSLAHSYISFFQPNEHVGNSNFHRPLNAISAPRNDLHAANFQHPSWGWNCHYLPYNADRDYIDHGDLAPVHPATMRSARAPADAVARSFSLLHPSHYTQQPVSRSGGSSVASSQSRERIQILHTSYHLEQPSDTSNMLSSTNGFRRFSGARSLPMVLPAVRIRHDHRGSHGFYVREAESSYNYAHERDHSSHFPVIRESFHHH</sequence>
<dbReference type="Gene3D" id="3.30.40.10">
    <property type="entry name" value="Zinc/RING finger domain, C3HC4 (zinc finger)"/>
    <property type="match status" value="1"/>
</dbReference>
<dbReference type="SMART" id="SM00184">
    <property type="entry name" value="RING"/>
    <property type="match status" value="1"/>
</dbReference>
<dbReference type="OMA" id="NCRKVES"/>
<feature type="domain" description="RING-type" evidence="3">
    <location>
        <begin position="31"/>
        <end position="76"/>
    </location>
</feature>
<dbReference type="STRING" id="59895.A0A118K7N3"/>
<keyword evidence="5" id="KW-1185">Reference proteome</keyword>
<dbReference type="PANTHER" id="PTHR46798:SF18">
    <property type="entry name" value="CHROMATIN REGULATOR PHD FAMILY"/>
    <property type="match status" value="1"/>
</dbReference>
<evidence type="ECO:0000313" key="4">
    <source>
        <dbReference type="EMBL" id="KVI12510.1"/>
    </source>
</evidence>
<dbReference type="GO" id="GO:0008270">
    <property type="term" value="F:zinc ion binding"/>
    <property type="evidence" value="ECO:0007669"/>
    <property type="project" value="UniProtKB-KW"/>
</dbReference>
<dbReference type="Pfam" id="PF13639">
    <property type="entry name" value="zf-RING_2"/>
    <property type="match status" value="1"/>
</dbReference>
<dbReference type="InterPro" id="IPR013083">
    <property type="entry name" value="Znf_RING/FYVE/PHD"/>
</dbReference>
<dbReference type="PANTHER" id="PTHR46798">
    <property type="entry name" value="OS09G0511500 PROTEIN"/>
    <property type="match status" value="1"/>
</dbReference>
<protein>
    <submittedName>
        <fullName evidence="4">Zinc finger, RING/FYVE/PHD-type</fullName>
    </submittedName>
</protein>
<keyword evidence="1" id="KW-0863">Zinc-finger</keyword>
<organism evidence="4 5">
    <name type="scientific">Cynara cardunculus var. scolymus</name>
    <name type="common">Globe artichoke</name>
    <name type="synonym">Cynara scolymus</name>
    <dbReference type="NCBI Taxonomy" id="59895"/>
    <lineage>
        <taxon>Eukaryota</taxon>
        <taxon>Viridiplantae</taxon>
        <taxon>Streptophyta</taxon>
        <taxon>Embryophyta</taxon>
        <taxon>Tracheophyta</taxon>
        <taxon>Spermatophyta</taxon>
        <taxon>Magnoliopsida</taxon>
        <taxon>eudicotyledons</taxon>
        <taxon>Gunneridae</taxon>
        <taxon>Pentapetalae</taxon>
        <taxon>asterids</taxon>
        <taxon>campanulids</taxon>
        <taxon>Asterales</taxon>
        <taxon>Asteraceae</taxon>
        <taxon>Carduoideae</taxon>
        <taxon>Cardueae</taxon>
        <taxon>Carduinae</taxon>
        <taxon>Cynara</taxon>
    </lineage>
</organism>
<dbReference type="InterPro" id="IPR001841">
    <property type="entry name" value="Znf_RING"/>
</dbReference>
<dbReference type="Gramene" id="KVI12510">
    <property type="protein sequence ID" value="KVI12510"/>
    <property type="gene ID" value="Ccrd_009093"/>
</dbReference>
<comment type="caution">
    <text evidence="4">The sequence shown here is derived from an EMBL/GenBank/DDBJ whole genome shotgun (WGS) entry which is preliminary data.</text>
</comment>
<dbReference type="GO" id="GO:0004842">
    <property type="term" value="F:ubiquitin-protein transferase activity"/>
    <property type="evidence" value="ECO:0007669"/>
    <property type="project" value="InterPro"/>
</dbReference>